<keyword evidence="1" id="KW-1133">Transmembrane helix</keyword>
<feature type="transmembrane region" description="Helical" evidence="1">
    <location>
        <begin position="20"/>
        <end position="39"/>
    </location>
</feature>
<sequence length="49" mass="5724">MSSDLFLNEQKSNITTKLKHIAYFFNILLLVTFFQRSFASDNGDRDAKH</sequence>
<name>A0ABM6NHJ0_PSEO7</name>
<gene>
    <name evidence="2" type="ORF">PPIS_a3551</name>
</gene>
<protein>
    <submittedName>
        <fullName evidence="2">Uncharacterized protein</fullName>
    </submittedName>
</protein>
<accession>A0ABM6NHJ0</accession>
<dbReference type="Proteomes" id="UP000016521">
    <property type="component" value="Chromosome I"/>
</dbReference>
<proteinExistence type="predicted"/>
<evidence type="ECO:0000313" key="3">
    <source>
        <dbReference type="Proteomes" id="UP000016521"/>
    </source>
</evidence>
<keyword evidence="1" id="KW-0812">Transmembrane</keyword>
<keyword evidence="1" id="KW-0472">Membrane</keyword>
<reference evidence="2 3" key="1">
    <citation type="submission" date="2015-06" db="EMBL/GenBank/DDBJ databases">
        <authorList>
            <person name="Xie B.-B."/>
            <person name="Rong J.-C."/>
            <person name="Qin Q.-L."/>
            <person name="Zhang Y.-Z."/>
        </authorList>
    </citation>
    <scope>NUCLEOTIDE SEQUENCE [LARGE SCALE GENOMIC DNA]</scope>
    <source>
        <strain evidence="2 3">JCM 20779</strain>
    </source>
</reference>
<organism evidence="2 3">
    <name type="scientific">Pseudoalteromonas piscicida</name>
    <dbReference type="NCBI Taxonomy" id="43662"/>
    <lineage>
        <taxon>Bacteria</taxon>
        <taxon>Pseudomonadati</taxon>
        <taxon>Pseudomonadota</taxon>
        <taxon>Gammaproteobacteria</taxon>
        <taxon>Alteromonadales</taxon>
        <taxon>Pseudoalteromonadaceae</taxon>
        <taxon>Pseudoalteromonas</taxon>
    </lineage>
</organism>
<dbReference type="EMBL" id="CP011924">
    <property type="protein sequence ID" value="ATD08323.1"/>
    <property type="molecule type" value="Genomic_DNA"/>
</dbReference>
<evidence type="ECO:0000313" key="2">
    <source>
        <dbReference type="EMBL" id="ATD08323.1"/>
    </source>
</evidence>
<evidence type="ECO:0000256" key="1">
    <source>
        <dbReference type="SAM" id="Phobius"/>
    </source>
</evidence>
<keyword evidence="3" id="KW-1185">Reference proteome</keyword>